<comment type="caution">
    <text evidence="2">The sequence shown here is derived from an EMBL/GenBank/DDBJ whole genome shotgun (WGS) entry which is preliminary data.</text>
</comment>
<gene>
    <name evidence="2" type="ORF">CYL18_13725</name>
</gene>
<dbReference type="EMBL" id="PKOZ01000008">
    <property type="protein sequence ID" value="PQD94711.1"/>
    <property type="molecule type" value="Genomic_DNA"/>
</dbReference>
<feature type="domain" description="FAD dependent oxidoreductase" evidence="1">
    <location>
        <begin position="30"/>
        <end position="385"/>
    </location>
</feature>
<evidence type="ECO:0000313" key="3">
    <source>
        <dbReference type="Proteomes" id="UP000239663"/>
    </source>
</evidence>
<organism evidence="2 3">
    <name type="scientific">Pradoshia eiseniae</name>
    <dbReference type="NCBI Taxonomy" id="2064768"/>
    <lineage>
        <taxon>Bacteria</taxon>
        <taxon>Bacillati</taxon>
        <taxon>Bacillota</taxon>
        <taxon>Bacilli</taxon>
        <taxon>Bacillales</taxon>
        <taxon>Bacillaceae</taxon>
        <taxon>Pradoshia</taxon>
    </lineage>
</organism>
<evidence type="ECO:0000259" key="1">
    <source>
        <dbReference type="Pfam" id="PF01266"/>
    </source>
</evidence>
<reference evidence="2 3" key="1">
    <citation type="submission" date="2017-12" db="EMBL/GenBank/DDBJ databases">
        <title>Taxonomic description and draft genome of Pradoshia cofamensis Gen. nov., sp. nov., a thermotolerant bacillale isolated from anterior gut of earthworm Eisenia fetida.</title>
        <authorList>
            <person name="Saha T."/>
            <person name="Chakraborty R."/>
        </authorList>
    </citation>
    <scope>NUCLEOTIDE SEQUENCE [LARGE SCALE GENOMIC DNA]</scope>
    <source>
        <strain evidence="2 3">EAG3</strain>
    </source>
</reference>
<keyword evidence="3" id="KW-1185">Reference proteome</keyword>
<dbReference type="Proteomes" id="UP000239663">
    <property type="component" value="Unassembled WGS sequence"/>
</dbReference>
<dbReference type="SUPFAM" id="SSF51905">
    <property type="entry name" value="FAD/NAD(P)-binding domain"/>
    <property type="match status" value="1"/>
</dbReference>
<name>A0A2S7MY33_9BACI</name>
<sequence length="406" mass="46560">MNLQNGEFYWQTTLTHPPSYPPLEEDIFCDVLIIGGGSSGAQCAHLLSETDLKVAVVDKRQIGTGSTMANTALLQYLGDKMLFELIHTFGEESAIHHTKLCEQAISDIEDSSKKIDVDPEFKRRDSLYYASDSQGEEKLQKEYHFLAKHGFQVDFLDEKQIKERYPFSKQSALYIHNDGEINPFKYNHSLLQTASRKGVQIYENTEIKGKKFTKEHAIFYTNRNHSITAKHVIIAAGYEGLEFKKEKDCLLTSSYAVITKPVENLQQSDWYKQTLIWETARPYVYMRTTADNRIIIGGLDDNTTYPEDRDSKIIAKKKKLIKEFNKLFPNIHAEPEYYLGAFYGGTHDGLPLIGQYEEFPRCHFLFAYGDNGLVYSSILSKIITEIIKNGSHPDFDLYSHNRNLSQ</sequence>
<dbReference type="PANTHER" id="PTHR13847">
    <property type="entry name" value="SARCOSINE DEHYDROGENASE-RELATED"/>
    <property type="match status" value="1"/>
</dbReference>
<dbReference type="Pfam" id="PF01266">
    <property type="entry name" value="DAO"/>
    <property type="match status" value="1"/>
</dbReference>
<protein>
    <submittedName>
        <fullName evidence="2">FAD-dependent oxidoreductase</fullName>
    </submittedName>
</protein>
<accession>A0A2S7MY33</accession>
<dbReference type="OrthoDB" id="571248at2"/>
<dbReference type="InterPro" id="IPR036188">
    <property type="entry name" value="FAD/NAD-bd_sf"/>
</dbReference>
<dbReference type="GO" id="GO:0005737">
    <property type="term" value="C:cytoplasm"/>
    <property type="evidence" value="ECO:0007669"/>
    <property type="project" value="TreeGrafter"/>
</dbReference>
<dbReference type="AlphaFoldDB" id="A0A2S7MY33"/>
<evidence type="ECO:0000313" key="2">
    <source>
        <dbReference type="EMBL" id="PQD94711.1"/>
    </source>
</evidence>
<dbReference type="PANTHER" id="PTHR13847:SF201">
    <property type="entry name" value="PUTATIBE OXIDOREDUCTASE"/>
    <property type="match status" value="1"/>
</dbReference>
<proteinExistence type="predicted"/>
<dbReference type="Gene3D" id="3.30.9.10">
    <property type="entry name" value="D-Amino Acid Oxidase, subunit A, domain 2"/>
    <property type="match status" value="1"/>
</dbReference>
<dbReference type="Gene3D" id="3.50.50.60">
    <property type="entry name" value="FAD/NAD(P)-binding domain"/>
    <property type="match status" value="1"/>
</dbReference>
<dbReference type="InterPro" id="IPR006076">
    <property type="entry name" value="FAD-dep_OxRdtase"/>
</dbReference>
<dbReference type="RefSeq" id="WP_104850091.1">
    <property type="nucleotide sequence ID" value="NZ_PKOZ01000008.1"/>
</dbReference>